<dbReference type="EMBL" id="LT670844">
    <property type="protein sequence ID" value="SHJ93082.1"/>
    <property type="molecule type" value="Genomic_DNA"/>
</dbReference>
<accession>A0A1M6NBM6</accession>
<dbReference type="InterPro" id="IPR011008">
    <property type="entry name" value="Dimeric_a/b-barrel"/>
</dbReference>
<reference evidence="2 3" key="1">
    <citation type="submission" date="2016-11" db="EMBL/GenBank/DDBJ databases">
        <authorList>
            <person name="Jaros S."/>
            <person name="Januszkiewicz K."/>
            <person name="Wedrychowicz H."/>
        </authorList>
    </citation>
    <scope>NUCLEOTIDE SEQUENCE [LARGE SCALE GENOMIC DNA]</scope>
    <source>
        <strain evidence="2 3">GAS499</strain>
    </source>
</reference>
<dbReference type="GO" id="GO:0016853">
    <property type="term" value="F:isomerase activity"/>
    <property type="evidence" value="ECO:0007669"/>
    <property type="project" value="UniProtKB-KW"/>
</dbReference>
<feature type="domain" description="Muconolactone isomerase" evidence="1">
    <location>
        <begin position="2"/>
        <end position="88"/>
    </location>
</feature>
<gene>
    <name evidence="2" type="ORF">SAMN05444159_1939</name>
</gene>
<proteinExistence type="predicted"/>
<evidence type="ECO:0000313" key="3">
    <source>
        <dbReference type="Proteomes" id="UP000189935"/>
    </source>
</evidence>
<dbReference type="InterPro" id="IPR026029">
    <property type="entry name" value="MLI_dom"/>
</dbReference>
<dbReference type="Pfam" id="PF02426">
    <property type="entry name" value="MIase"/>
    <property type="match status" value="1"/>
</dbReference>
<evidence type="ECO:0000259" key="1">
    <source>
        <dbReference type="Pfam" id="PF02426"/>
    </source>
</evidence>
<sequence>MQFMTLFSWHPDKAETPAPADLREAEFEMIRGLYAAGLVQQIWLRGDAGGACAIVEAPSADEVAEKFNALPLIREGYLQPPMIVPLKPYSGFAPRS</sequence>
<dbReference type="SUPFAM" id="SSF54909">
    <property type="entry name" value="Dimeric alpha+beta barrel"/>
    <property type="match status" value="1"/>
</dbReference>
<evidence type="ECO:0000313" key="2">
    <source>
        <dbReference type="EMBL" id="SHJ93082.1"/>
    </source>
</evidence>
<dbReference type="RefSeq" id="WP_172842022.1">
    <property type="nucleotide sequence ID" value="NZ_LT670844.1"/>
</dbReference>
<dbReference type="Gene3D" id="3.30.70.1060">
    <property type="entry name" value="Dimeric alpha+beta barrel"/>
    <property type="match status" value="1"/>
</dbReference>
<dbReference type="AlphaFoldDB" id="A0A1M6NBM6"/>
<protein>
    <submittedName>
        <fullName evidence="2">Muconolactone delta-isomerase</fullName>
    </submittedName>
</protein>
<keyword evidence="2" id="KW-0413">Isomerase</keyword>
<organism evidence="2 3">
    <name type="scientific">Bradyrhizobium lablabi</name>
    <dbReference type="NCBI Taxonomy" id="722472"/>
    <lineage>
        <taxon>Bacteria</taxon>
        <taxon>Pseudomonadati</taxon>
        <taxon>Pseudomonadota</taxon>
        <taxon>Alphaproteobacteria</taxon>
        <taxon>Hyphomicrobiales</taxon>
        <taxon>Nitrobacteraceae</taxon>
        <taxon>Bradyrhizobium</taxon>
    </lineage>
</organism>
<name>A0A1M6NBM6_9BRAD</name>
<dbReference type="Proteomes" id="UP000189935">
    <property type="component" value="Chromosome I"/>
</dbReference>